<feature type="region of interest" description="Disordered" evidence="2">
    <location>
        <begin position="106"/>
        <end position="126"/>
    </location>
</feature>
<dbReference type="EMBL" id="WIXP02000002">
    <property type="protein sequence ID" value="KAF6214306.1"/>
    <property type="molecule type" value="Genomic_DNA"/>
</dbReference>
<sequence>MLTRRENLLIRPWQERRYIQHRKKVQAALPAIDNAPPPFREHVSYKLKKIQKESERCTQIISDNFTLLQHLSVIMKTTRIDHFWDEPPPKFLQRVGIYTSKDTTDVESVKNEETELPPPTSRRDKCHACSPNRYKVEMTYDVRRPFTPPKERMSKKPESLPDWENQFKSRCDEDRLEFRGKVWKKPRDEKGRKKSKTCQSVKKKSKTVEDDAYNSLIEEENQSIVLTRKGLSVAVMFPAHTGVVFTSSSQTKVIQKNFCECKSFPRIRRKKNSARRSLKDSKDVGSASE</sequence>
<accession>A0A8S9Y1T8</accession>
<comment type="caution">
    <text evidence="3">The sequence shown here is derived from an EMBL/GenBank/DDBJ whole genome shotgun (WGS) entry which is preliminary data.</text>
</comment>
<dbReference type="InterPro" id="IPR029488">
    <property type="entry name" value="Hmw/CFAP97"/>
</dbReference>
<dbReference type="InterPro" id="IPR038792">
    <property type="entry name" value="CFAP97D1/2"/>
</dbReference>
<evidence type="ECO:0000313" key="4">
    <source>
        <dbReference type="Proteomes" id="UP000466442"/>
    </source>
</evidence>
<protein>
    <submittedName>
        <fullName evidence="3">Uncharacterized protein</fullName>
    </submittedName>
</protein>
<dbReference type="AlphaFoldDB" id="A0A8S9Y1T8"/>
<dbReference type="OrthoDB" id="2163395at2759"/>
<dbReference type="Pfam" id="PF13879">
    <property type="entry name" value="Hmw_CFAP97"/>
    <property type="match status" value="1"/>
</dbReference>
<reference evidence="3" key="1">
    <citation type="journal article" date="2021" name="Mol. Ecol. Resour.">
        <title>Apolygus lucorum genome provides insights into omnivorousness and mesophyll feeding.</title>
        <authorList>
            <person name="Liu Y."/>
            <person name="Liu H."/>
            <person name="Wang H."/>
            <person name="Huang T."/>
            <person name="Liu B."/>
            <person name="Yang B."/>
            <person name="Yin L."/>
            <person name="Li B."/>
            <person name="Zhang Y."/>
            <person name="Zhang S."/>
            <person name="Jiang F."/>
            <person name="Zhang X."/>
            <person name="Ren Y."/>
            <person name="Wang B."/>
            <person name="Wang S."/>
            <person name="Lu Y."/>
            <person name="Wu K."/>
            <person name="Fan W."/>
            <person name="Wang G."/>
        </authorList>
    </citation>
    <scope>NUCLEOTIDE SEQUENCE</scope>
    <source>
        <strain evidence="3">12Hb</strain>
    </source>
</reference>
<dbReference type="Proteomes" id="UP000466442">
    <property type="component" value="Unassembled WGS sequence"/>
</dbReference>
<evidence type="ECO:0000313" key="3">
    <source>
        <dbReference type="EMBL" id="KAF6214306.1"/>
    </source>
</evidence>
<feature type="region of interest" description="Disordered" evidence="2">
    <location>
        <begin position="270"/>
        <end position="289"/>
    </location>
</feature>
<organism evidence="3 4">
    <name type="scientific">Apolygus lucorum</name>
    <name type="common">Small green plant bug</name>
    <name type="synonym">Lygocoris lucorum</name>
    <dbReference type="NCBI Taxonomy" id="248454"/>
    <lineage>
        <taxon>Eukaryota</taxon>
        <taxon>Metazoa</taxon>
        <taxon>Ecdysozoa</taxon>
        <taxon>Arthropoda</taxon>
        <taxon>Hexapoda</taxon>
        <taxon>Insecta</taxon>
        <taxon>Pterygota</taxon>
        <taxon>Neoptera</taxon>
        <taxon>Paraneoptera</taxon>
        <taxon>Hemiptera</taxon>
        <taxon>Heteroptera</taxon>
        <taxon>Panheteroptera</taxon>
        <taxon>Cimicomorpha</taxon>
        <taxon>Miridae</taxon>
        <taxon>Mirini</taxon>
        <taxon>Apolygus</taxon>
    </lineage>
</organism>
<proteinExistence type="inferred from homology"/>
<comment type="similarity">
    <text evidence="1">Belongs to the CFAP97 family.</text>
</comment>
<gene>
    <name evidence="3" type="ORF">GE061_009046</name>
</gene>
<dbReference type="PANTHER" id="PTHR33768">
    <property type="entry name" value="MIP11318P"/>
    <property type="match status" value="1"/>
</dbReference>
<feature type="region of interest" description="Disordered" evidence="2">
    <location>
        <begin position="185"/>
        <end position="204"/>
    </location>
</feature>
<evidence type="ECO:0000256" key="2">
    <source>
        <dbReference type="SAM" id="MobiDB-lite"/>
    </source>
</evidence>
<keyword evidence="4" id="KW-1185">Reference proteome</keyword>
<dbReference type="PANTHER" id="PTHR33768:SF3">
    <property type="entry name" value="MIP11318P"/>
    <property type="match status" value="1"/>
</dbReference>
<feature type="compositionally biased region" description="Basic residues" evidence="2">
    <location>
        <begin position="192"/>
        <end position="204"/>
    </location>
</feature>
<name>A0A8S9Y1T8_APOLU</name>
<evidence type="ECO:0000256" key="1">
    <source>
        <dbReference type="ARBA" id="ARBA00008315"/>
    </source>
</evidence>